<protein>
    <submittedName>
        <fullName evidence="2">TonB-dependent receptor</fullName>
    </submittedName>
</protein>
<evidence type="ECO:0000313" key="2">
    <source>
        <dbReference type="EMBL" id="SPZ04186.1"/>
    </source>
</evidence>
<proteinExistence type="predicted"/>
<organism evidence="2 3">
    <name type="scientific">Proteus mirabilis</name>
    <dbReference type="NCBI Taxonomy" id="584"/>
    <lineage>
        <taxon>Bacteria</taxon>
        <taxon>Pseudomonadati</taxon>
        <taxon>Pseudomonadota</taxon>
        <taxon>Gammaproteobacteria</taxon>
        <taxon>Enterobacterales</taxon>
        <taxon>Morganellaceae</taxon>
        <taxon>Proteus</taxon>
    </lineage>
</organism>
<name>A0A2X2CEP0_PROMI</name>
<keyword evidence="2" id="KW-0675">Receptor</keyword>
<feature type="compositionally biased region" description="Basic and acidic residues" evidence="1">
    <location>
        <begin position="10"/>
        <end position="21"/>
    </location>
</feature>
<dbReference type="Proteomes" id="UP000251485">
    <property type="component" value="Unassembled WGS sequence"/>
</dbReference>
<sequence>MSSPLYGKENNQDKSQEKETSNDVITVKATSIKNKETFSSLLLNNREEIKGKQLEQIKNKYDW</sequence>
<reference evidence="2 3" key="1">
    <citation type="submission" date="2018-06" db="EMBL/GenBank/DDBJ databases">
        <authorList>
            <consortium name="Pathogen Informatics"/>
            <person name="Doyle S."/>
        </authorList>
    </citation>
    <scope>NUCLEOTIDE SEQUENCE [LARGE SCALE GENOMIC DNA]</scope>
    <source>
        <strain evidence="2 3">NCTC10975</strain>
    </source>
</reference>
<evidence type="ECO:0000313" key="3">
    <source>
        <dbReference type="Proteomes" id="UP000251485"/>
    </source>
</evidence>
<gene>
    <name evidence="2" type="ORF">NCTC10975_05226</name>
</gene>
<accession>A0A2X2CEP0</accession>
<feature type="region of interest" description="Disordered" evidence="1">
    <location>
        <begin position="1"/>
        <end position="23"/>
    </location>
</feature>
<dbReference type="EMBL" id="UAUE01000039">
    <property type="protein sequence ID" value="SPZ04186.1"/>
    <property type="molecule type" value="Genomic_DNA"/>
</dbReference>
<evidence type="ECO:0000256" key="1">
    <source>
        <dbReference type="SAM" id="MobiDB-lite"/>
    </source>
</evidence>
<dbReference type="AlphaFoldDB" id="A0A2X2CEP0"/>